<evidence type="ECO:0000313" key="6">
    <source>
        <dbReference type="EMBL" id="KAF5327532.1"/>
    </source>
</evidence>
<accession>A0A8H5BSH3</accession>
<evidence type="ECO:0000313" key="7">
    <source>
        <dbReference type="Proteomes" id="UP000567179"/>
    </source>
</evidence>
<dbReference type="GO" id="GO:0000423">
    <property type="term" value="P:mitophagy"/>
    <property type="evidence" value="ECO:0007669"/>
    <property type="project" value="TreeGrafter"/>
</dbReference>
<keyword evidence="3" id="KW-0862">Zinc</keyword>
<dbReference type="GO" id="GO:0070530">
    <property type="term" value="F:K63-linked polyubiquitin modification-dependent protein binding"/>
    <property type="evidence" value="ECO:0007669"/>
    <property type="project" value="TreeGrafter"/>
</dbReference>
<reference evidence="6 7" key="1">
    <citation type="journal article" date="2020" name="ISME J.">
        <title>Uncovering the hidden diversity of litter-decomposition mechanisms in mushroom-forming fungi.</title>
        <authorList>
            <person name="Floudas D."/>
            <person name="Bentzer J."/>
            <person name="Ahren D."/>
            <person name="Johansson T."/>
            <person name="Persson P."/>
            <person name="Tunlid A."/>
        </authorList>
    </citation>
    <scope>NUCLEOTIDE SEQUENCE [LARGE SCALE GENOMIC DNA]</scope>
    <source>
        <strain evidence="6 7">CBS 101986</strain>
    </source>
</reference>
<dbReference type="OrthoDB" id="7873042at2759"/>
<comment type="caution">
    <text evidence="6">The sequence shown here is derived from an EMBL/GenBank/DDBJ whole genome shotgun (WGS) entry which is preliminary data.</text>
</comment>
<dbReference type="PANTHER" id="PTHR15090:SF0">
    <property type="entry name" value="SEQUESTOSOME-1"/>
    <property type="match status" value="1"/>
</dbReference>
<evidence type="ECO:0000256" key="4">
    <source>
        <dbReference type="PROSITE-ProRule" id="PRU00228"/>
    </source>
</evidence>
<dbReference type="PANTHER" id="PTHR15090">
    <property type="entry name" value="SEQUESTOSOME 1-RELATED"/>
    <property type="match status" value="1"/>
</dbReference>
<dbReference type="GO" id="GO:0008270">
    <property type="term" value="F:zinc ion binding"/>
    <property type="evidence" value="ECO:0007669"/>
    <property type="project" value="UniProtKB-KW"/>
</dbReference>
<protein>
    <recommendedName>
        <fullName evidence="5">ZZ-type domain-containing protein</fullName>
    </recommendedName>
</protein>
<dbReference type="InterPro" id="IPR043145">
    <property type="entry name" value="Znf_ZZ_sf"/>
</dbReference>
<dbReference type="EMBL" id="JAACJJ010000014">
    <property type="protein sequence ID" value="KAF5327532.1"/>
    <property type="molecule type" value="Genomic_DNA"/>
</dbReference>
<dbReference type="Gene3D" id="3.30.60.90">
    <property type="match status" value="1"/>
</dbReference>
<dbReference type="GO" id="GO:0005080">
    <property type="term" value="F:protein kinase C binding"/>
    <property type="evidence" value="ECO:0007669"/>
    <property type="project" value="TreeGrafter"/>
</dbReference>
<gene>
    <name evidence="6" type="ORF">D9619_004367</name>
</gene>
<dbReference type="SUPFAM" id="SSF57850">
    <property type="entry name" value="RING/U-box"/>
    <property type="match status" value="1"/>
</dbReference>
<dbReference type="Pfam" id="PF00569">
    <property type="entry name" value="ZZ"/>
    <property type="match status" value="1"/>
</dbReference>
<keyword evidence="7" id="KW-1185">Reference proteome</keyword>
<sequence>MVAPSSPAFNCDSCQQLIAHHNPRGRCTICPDYDLCANCLLGERFTNGHTINHQMQVFKQSGGSGHPILPASGSTVPTPGVPPPAFPQDPLASARQPLPTMGWQPFFLNDMSPSPTFLTLMNDLFTYFDPANNGNLEPEALSRFLIDMGQPANEDAWTSGLQESFGCSKESNGDKALKNVFDLFSIEHVLLQRTRPVIKPAGGSGGGGLGFGRSLRNALSPQVSHQGPMPAITRKGFIEFFTINFLTEPSEQWACLSRALRKYQLPKYAGWGELPRSVLPAMPDPGMLRKVQSVQQYAQMQGQQALQAAQMGAMISAQANRAAVDAVGGTRTEYVYGY</sequence>
<dbReference type="SMART" id="SM00291">
    <property type="entry name" value="ZnF_ZZ"/>
    <property type="match status" value="1"/>
</dbReference>
<feature type="domain" description="ZZ-type" evidence="5">
    <location>
        <begin position="6"/>
        <end position="63"/>
    </location>
</feature>
<name>A0A8H5BSH3_9AGAR</name>
<dbReference type="InterPro" id="IPR000433">
    <property type="entry name" value="Znf_ZZ"/>
</dbReference>
<dbReference type="PROSITE" id="PS50135">
    <property type="entry name" value="ZF_ZZ_2"/>
    <property type="match status" value="1"/>
</dbReference>
<evidence type="ECO:0000256" key="2">
    <source>
        <dbReference type="ARBA" id="ARBA00022771"/>
    </source>
</evidence>
<dbReference type="GO" id="GO:0035973">
    <property type="term" value="P:aggrephagy"/>
    <property type="evidence" value="ECO:0007669"/>
    <property type="project" value="TreeGrafter"/>
</dbReference>
<dbReference type="InterPro" id="IPR052260">
    <property type="entry name" value="Autophagy_Rcpt_SigReg"/>
</dbReference>
<keyword evidence="2 4" id="KW-0863">Zinc-finger</keyword>
<dbReference type="GO" id="GO:0044753">
    <property type="term" value="C:amphisome"/>
    <property type="evidence" value="ECO:0007669"/>
    <property type="project" value="TreeGrafter"/>
</dbReference>
<dbReference type="GO" id="GO:0016235">
    <property type="term" value="C:aggresome"/>
    <property type="evidence" value="ECO:0007669"/>
    <property type="project" value="TreeGrafter"/>
</dbReference>
<evidence type="ECO:0000256" key="1">
    <source>
        <dbReference type="ARBA" id="ARBA00022723"/>
    </source>
</evidence>
<dbReference type="GO" id="GO:0007032">
    <property type="term" value="P:endosome organization"/>
    <property type="evidence" value="ECO:0007669"/>
    <property type="project" value="TreeGrafter"/>
</dbReference>
<dbReference type="AlphaFoldDB" id="A0A8H5BSH3"/>
<dbReference type="InterPro" id="IPR055936">
    <property type="entry name" value="DUF7514"/>
</dbReference>
<dbReference type="CDD" id="cd02340">
    <property type="entry name" value="ZZ_NBR1_like"/>
    <property type="match status" value="1"/>
</dbReference>
<evidence type="ECO:0000259" key="5">
    <source>
        <dbReference type="PROSITE" id="PS50135"/>
    </source>
</evidence>
<evidence type="ECO:0000256" key="3">
    <source>
        <dbReference type="ARBA" id="ARBA00022833"/>
    </source>
</evidence>
<proteinExistence type="predicted"/>
<dbReference type="Pfam" id="PF24355">
    <property type="entry name" value="DUF7514"/>
    <property type="match status" value="1"/>
</dbReference>
<dbReference type="Proteomes" id="UP000567179">
    <property type="component" value="Unassembled WGS sequence"/>
</dbReference>
<organism evidence="6 7">
    <name type="scientific">Psilocybe cf. subviscida</name>
    <dbReference type="NCBI Taxonomy" id="2480587"/>
    <lineage>
        <taxon>Eukaryota</taxon>
        <taxon>Fungi</taxon>
        <taxon>Dikarya</taxon>
        <taxon>Basidiomycota</taxon>
        <taxon>Agaricomycotina</taxon>
        <taxon>Agaricomycetes</taxon>
        <taxon>Agaricomycetidae</taxon>
        <taxon>Agaricales</taxon>
        <taxon>Agaricineae</taxon>
        <taxon>Strophariaceae</taxon>
        <taxon>Psilocybe</taxon>
    </lineage>
</organism>
<keyword evidence="1" id="KW-0479">Metal-binding</keyword>